<accession>A0A9J6BCD1</accession>
<evidence type="ECO:0000256" key="12">
    <source>
        <dbReference type="SAM" id="Phobius"/>
    </source>
</evidence>
<keyword evidence="5" id="KW-0328">Glycosyltransferase</keyword>
<comment type="pathway">
    <text evidence="2">Protein modification; protein glycosylation.</text>
</comment>
<evidence type="ECO:0000259" key="13">
    <source>
        <dbReference type="Pfam" id="PF02434"/>
    </source>
</evidence>
<evidence type="ECO:0000256" key="10">
    <source>
        <dbReference type="ARBA" id="ARBA00022989"/>
    </source>
</evidence>
<dbReference type="PANTHER" id="PTHR23033:SF14">
    <property type="entry name" value="GLYCOPROTEIN-N-ACETYLGALACTOSAMINE 3-BETA-GALACTOSYLTRANSFERASE 1-RELATED"/>
    <property type="match status" value="1"/>
</dbReference>
<dbReference type="EMBL" id="JADBJN010000004">
    <property type="protein sequence ID" value="KAG5667529.1"/>
    <property type="molecule type" value="Genomic_DNA"/>
</dbReference>
<evidence type="ECO:0000313" key="14">
    <source>
        <dbReference type="EMBL" id="KAG5667529.1"/>
    </source>
</evidence>
<evidence type="ECO:0000256" key="4">
    <source>
        <dbReference type="ARBA" id="ARBA00012557"/>
    </source>
</evidence>
<dbReference type="InterPro" id="IPR026050">
    <property type="entry name" value="C1GALT1/C1GALT1_chp1"/>
</dbReference>
<evidence type="ECO:0000313" key="15">
    <source>
        <dbReference type="Proteomes" id="UP001107558"/>
    </source>
</evidence>
<evidence type="ECO:0000256" key="5">
    <source>
        <dbReference type="ARBA" id="ARBA00022676"/>
    </source>
</evidence>
<protein>
    <recommendedName>
        <fullName evidence="4">N-acetylgalactosaminide beta-1,3-galactosyltransferase</fullName>
        <ecNumber evidence="4">2.4.1.122</ecNumber>
    </recommendedName>
</protein>
<evidence type="ECO:0000256" key="7">
    <source>
        <dbReference type="ARBA" id="ARBA00022692"/>
    </source>
</evidence>
<name>A0A9J6BCD1_POLVA</name>
<dbReference type="Proteomes" id="UP001107558">
    <property type="component" value="Chromosome 4"/>
</dbReference>
<evidence type="ECO:0000256" key="11">
    <source>
        <dbReference type="ARBA" id="ARBA00023136"/>
    </source>
</evidence>
<dbReference type="AlphaFoldDB" id="A0A9J6BCD1"/>
<proteinExistence type="inferred from homology"/>
<evidence type="ECO:0000256" key="9">
    <source>
        <dbReference type="ARBA" id="ARBA00022968"/>
    </source>
</evidence>
<keyword evidence="11 12" id="KW-0472">Membrane</keyword>
<gene>
    <name evidence="14" type="ORF">PVAND_015508</name>
</gene>
<feature type="transmembrane region" description="Helical" evidence="12">
    <location>
        <begin position="6"/>
        <end position="29"/>
    </location>
</feature>
<dbReference type="PANTHER" id="PTHR23033">
    <property type="entry name" value="BETA1,3-GALACTOSYLTRANSFERASE"/>
    <property type="match status" value="1"/>
</dbReference>
<comment type="subcellular location">
    <subcellularLocation>
        <location evidence="1">Membrane</location>
        <topology evidence="1">Single-pass type II membrane protein</topology>
    </subcellularLocation>
</comment>
<organism evidence="14 15">
    <name type="scientific">Polypedilum vanderplanki</name>
    <name type="common">Sleeping chironomid midge</name>
    <dbReference type="NCBI Taxonomy" id="319348"/>
    <lineage>
        <taxon>Eukaryota</taxon>
        <taxon>Metazoa</taxon>
        <taxon>Ecdysozoa</taxon>
        <taxon>Arthropoda</taxon>
        <taxon>Hexapoda</taxon>
        <taxon>Insecta</taxon>
        <taxon>Pterygota</taxon>
        <taxon>Neoptera</taxon>
        <taxon>Endopterygota</taxon>
        <taxon>Diptera</taxon>
        <taxon>Nematocera</taxon>
        <taxon>Chironomoidea</taxon>
        <taxon>Chironomidae</taxon>
        <taxon>Chironominae</taxon>
        <taxon>Polypedilum</taxon>
        <taxon>Polypedilum</taxon>
    </lineage>
</organism>
<evidence type="ECO:0000256" key="6">
    <source>
        <dbReference type="ARBA" id="ARBA00022679"/>
    </source>
</evidence>
<keyword evidence="6" id="KW-0808">Transferase</keyword>
<keyword evidence="9" id="KW-0735">Signal-anchor</keyword>
<dbReference type="GO" id="GO:0016263">
    <property type="term" value="F:glycoprotein-N-acetylgalactosamine 3-beta-galactosyltransferase activity"/>
    <property type="evidence" value="ECO:0007669"/>
    <property type="project" value="UniProtKB-EC"/>
</dbReference>
<dbReference type="OrthoDB" id="414175at2759"/>
<evidence type="ECO:0000256" key="1">
    <source>
        <dbReference type="ARBA" id="ARBA00004606"/>
    </source>
</evidence>
<dbReference type="InterPro" id="IPR003378">
    <property type="entry name" value="Fringe-like_glycosylTrfase"/>
</dbReference>
<dbReference type="GO" id="GO:0016020">
    <property type="term" value="C:membrane"/>
    <property type="evidence" value="ECO:0007669"/>
    <property type="project" value="UniProtKB-SubCell"/>
</dbReference>
<dbReference type="Gene3D" id="3.90.550.50">
    <property type="match status" value="1"/>
</dbReference>
<feature type="domain" description="Fringe-like glycosyltransferase" evidence="13">
    <location>
        <begin position="65"/>
        <end position="227"/>
    </location>
</feature>
<comment type="similarity">
    <text evidence="3">Belongs to the glycosyltransferase 31 family. Beta3-Gal-T subfamily.</text>
</comment>
<comment type="caution">
    <text evidence="14">The sequence shown here is derived from an EMBL/GenBank/DDBJ whole genome shotgun (WGS) entry which is preliminary data.</text>
</comment>
<dbReference type="GO" id="GO:0000166">
    <property type="term" value="F:nucleotide binding"/>
    <property type="evidence" value="ECO:0007669"/>
    <property type="project" value="UniProtKB-KW"/>
</dbReference>
<keyword evidence="15" id="KW-1185">Reference proteome</keyword>
<keyword evidence="7 12" id="KW-0812">Transmembrane</keyword>
<evidence type="ECO:0000256" key="8">
    <source>
        <dbReference type="ARBA" id="ARBA00022741"/>
    </source>
</evidence>
<dbReference type="Pfam" id="PF02434">
    <property type="entry name" value="Fringe"/>
    <property type="match status" value="1"/>
</dbReference>
<keyword evidence="10 12" id="KW-1133">Transmembrane helix</keyword>
<dbReference type="EC" id="2.4.1.122" evidence="4"/>
<evidence type="ECO:0000256" key="2">
    <source>
        <dbReference type="ARBA" id="ARBA00004922"/>
    </source>
</evidence>
<sequence length="354" mass="42063">MRIKPYKILEVICFICGFCVSYLIFLKLLPIHKFLIQKNAQIFNQKYETNLADFLENEIRILCWVFTHPDNHKKKVPHVKATWGHKCTKLLFMSTQVDPNNSDIIALPIENGRPHLWNKTKLAMKYVYEHHCNDAEWFMRADDDNFILMENLRYKLYQYRHQTSFYIGNRFIVKGKRIFEGYMAGGGHIFSKKALEKFITKIMPDKRICRYEDGACDDVHVGVCLQKQAIFVDAIDSKNQKEIFPHGVDIHMENTMQDMNYWYWKTLWTNVTQSSLECCSDLFIGEHYVTPKNMHLLKSLIYNVHPFGIEKNLTEELPRKLKMNEILEKSDAKSFSPYYKKYKIEHILDDDEKF</sequence>
<evidence type="ECO:0000256" key="3">
    <source>
        <dbReference type="ARBA" id="ARBA00006462"/>
    </source>
</evidence>
<reference evidence="14" key="1">
    <citation type="submission" date="2021-03" db="EMBL/GenBank/DDBJ databases">
        <title>Chromosome level genome of the anhydrobiotic midge Polypedilum vanderplanki.</title>
        <authorList>
            <person name="Yoshida Y."/>
            <person name="Kikawada T."/>
            <person name="Gusev O."/>
        </authorList>
    </citation>
    <scope>NUCLEOTIDE SEQUENCE</scope>
    <source>
        <strain evidence="14">NIAS01</strain>
        <tissue evidence="14">Whole body or cell culture</tissue>
    </source>
</reference>
<keyword evidence="8" id="KW-0547">Nucleotide-binding</keyword>